<keyword evidence="2" id="KW-0472">Membrane</keyword>
<dbReference type="AlphaFoldDB" id="D3LU49"/>
<protein>
    <recommendedName>
        <fullName evidence="5">GDYXXLXY protein</fullName>
    </recommendedName>
</protein>
<keyword evidence="2" id="KW-1133">Transmembrane helix</keyword>
<evidence type="ECO:0008006" key="5">
    <source>
        <dbReference type="Google" id="ProtNLM"/>
    </source>
</evidence>
<keyword evidence="2" id="KW-0812">Transmembrane</keyword>
<evidence type="ECO:0000313" key="3">
    <source>
        <dbReference type="EMBL" id="EFD94326.1"/>
    </source>
</evidence>
<dbReference type="OrthoDB" id="1622811at2"/>
<comment type="caution">
    <text evidence="3">The sequence shown here is derived from an EMBL/GenBank/DDBJ whole genome shotgun (WGS) entry which is preliminary data.</text>
</comment>
<proteinExistence type="predicted"/>
<gene>
    <name evidence="3" type="ORF">HMPREF0889_0913</name>
</gene>
<evidence type="ECO:0000313" key="4">
    <source>
        <dbReference type="Proteomes" id="UP000003242"/>
    </source>
</evidence>
<name>D3LU49_9FIRM</name>
<dbReference type="RefSeq" id="WP_009369641.1">
    <property type="nucleotide sequence ID" value="NZ_ADGP01000015.1"/>
</dbReference>
<evidence type="ECO:0000256" key="2">
    <source>
        <dbReference type="SAM" id="Phobius"/>
    </source>
</evidence>
<dbReference type="Proteomes" id="UP000003242">
    <property type="component" value="Unassembled WGS sequence"/>
</dbReference>
<sequence length="218" mass="23945">MSTVHAEFAKLGKYKWVIYALVVIAQLSTVAYAAWRYHNIGVDGIPYQWRCVPRLETAAFGTDYIRIIFPEDTAKWLDNSMPETGKKIYVYISRNTQGMLQIEGASATRPPFGKDYMTAVITSICSGGKVQFQVPFGRYRMAPQMRDGIYRIGSTDSVIAQIRMKKGAGVIEGIFVNGVPLEQSSSGAVIAARKAAQQPKTSPSSHGIDTGMVPPAEE</sequence>
<accession>D3LU49</accession>
<feature type="region of interest" description="Disordered" evidence="1">
    <location>
        <begin position="192"/>
        <end position="218"/>
    </location>
</feature>
<evidence type="ECO:0000256" key="1">
    <source>
        <dbReference type="SAM" id="MobiDB-lite"/>
    </source>
</evidence>
<dbReference type="STRING" id="699218.HMPREF0889_0913"/>
<reference evidence="4" key="1">
    <citation type="submission" date="2009-12" db="EMBL/GenBank/DDBJ databases">
        <title>Sequence of Clostridiales genomosp. BVAB3 str. UPII9-5.</title>
        <authorList>
            <person name="Madupu R."/>
            <person name="Durkin A.S."/>
            <person name="Torralba M."/>
            <person name="Methe B."/>
            <person name="Sutton G.G."/>
            <person name="Strausberg R.L."/>
            <person name="Nelson K.E."/>
        </authorList>
    </citation>
    <scope>NUCLEOTIDE SEQUENCE [LARGE SCALE GENOMIC DNA]</scope>
    <source>
        <strain evidence="4">28L</strain>
    </source>
</reference>
<feature type="transmembrane region" description="Helical" evidence="2">
    <location>
        <begin position="16"/>
        <end position="35"/>
    </location>
</feature>
<dbReference type="eggNOG" id="ENOG5033TJA">
    <property type="taxonomic scope" value="Bacteria"/>
</dbReference>
<organism evidence="3 4">
    <name type="scientific">Megasphaera lornae</name>
    <dbReference type="NCBI Taxonomy" id="1000568"/>
    <lineage>
        <taxon>Bacteria</taxon>
        <taxon>Bacillati</taxon>
        <taxon>Bacillota</taxon>
        <taxon>Negativicutes</taxon>
        <taxon>Veillonellales</taxon>
        <taxon>Veillonellaceae</taxon>
        <taxon>Megasphaera</taxon>
    </lineage>
</organism>
<feature type="compositionally biased region" description="Polar residues" evidence="1">
    <location>
        <begin position="198"/>
        <end position="207"/>
    </location>
</feature>
<dbReference type="EMBL" id="ADGP01000015">
    <property type="protein sequence ID" value="EFD94326.1"/>
    <property type="molecule type" value="Genomic_DNA"/>
</dbReference>